<dbReference type="Pfam" id="PF12773">
    <property type="entry name" value="DZR"/>
    <property type="match status" value="1"/>
</dbReference>
<dbReference type="PANTHER" id="PTHR37826:SF2">
    <property type="entry name" value="ZINC-RIBBON DOMAIN-CONTAINING PROTEIN"/>
    <property type="match status" value="1"/>
</dbReference>
<sequence>MAFFNRNPNEEVYIGGKKHWTDVIKNSASGELLIWRQPEEDFNTNSTLVVMPGEKAIFVKGGVVEQVFEKGTYKLSTENYPFISRLRNAISGGISTFHCVVYFVRDAESREILWGTDTPISVRDKVFNIVTDVRVRGAYKLKIENPALFLEKQVGNNVFFKEQEEINLYFENILRGKIKSAVAKFLNGLQQELIGLDAYLDELSEQITPYIEAILDEYGLKCTAFVLSGLDVDRGKYDAIDISQISALEKVNQARGDKAVMDVLGNDWGRQKAADILGNLSNNPGAGGLAAAGAGMGMGMAAGGVFNSMAQEMFAPMKNQTQQQPVHQTPSGRFTQKNTGISQGIKCVNCGSECASGAKFCSNCGAPLNQKVFCANCGTELEPGMKFCSNCGEKRKI</sequence>
<dbReference type="Proteomes" id="UP000250003">
    <property type="component" value="Chromosome"/>
</dbReference>
<gene>
    <name evidence="3" type="ORF">DQQ01_11085</name>
</gene>
<name>A0A2Z4UCL4_9FIRM</name>
<dbReference type="KEGG" id="blau:DQQ01_11085"/>
<dbReference type="EMBL" id="CP030280">
    <property type="protein sequence ID" value="AWY98604.1"/>
    <property type="molecule type" value="Genomic_DNA"/>
</dbReference>
<dbReference type="AlphaFoldDB" id="A0A2Z4UCL4"/>
<accession>A0A2Z4UCL4</accession>
<evidence type="ECO:0000313" key="3">
    <source>
        <dbReference type="EMBL" id="AWY98604.1"/>
    </source>
</evidence>
<dbReference type="Pfam" id="PF13421">
    <property type="entry name" value="Band_7_1"/>
    <property type="match status" value="1"/>
</dbReference>
<evidence type="ECO:0000259" key="1">
    <source>
        <dbReference type="Pfam" id="PF12773"/>
    </source>
</evidence>
<dbReference type="CDD" id="cd03408">
    <property type="entry name" value="SPFH_like_u1"/>
    <property type="match status" value="1"/>
</dbReference>
<evidence type="ECO:0000313" key="4">
    <source>
        <dbReference type="Proteomes" id="UP000250003"/>
    </source>
</evidence>
<dbReference type="OrthoDB" id="9764015at2"/>
<dbReference type="PANTHER" id="PTHR37826">
    <property type="entry name" value="FLOTILLIN BAND_7_5 DOMAIN PROTEIN"/>
    <property type="match status" value="1"/>
</dbReference>
<organism evidence="3 4">
    <name type="scientific">Blautia argi</name>
    <dbReference type="NCBI Taxonomy" id="1912897"/>
    <lineage>
        <taxon>Bacteria</taxon>
        <taxon>Bacillati</taxon>
        <taxon>Bacillota</taxon>
        <taxon>Clostridia</taxon>
        <taxon>Lachnospirales</taxon>
        <taxon>Lachnospiraceae</taxon>
        <taxon>Blautia</taxon>
    </lineage>
</organism>
<dbReference type="RefSeq" id="WP_111920091.1">
    <property type="nucleotide sequence ID" value="NZ_CP030280.1"/>
</dbReference>
<reference evidence="4" key="1">
    <citation type="submission" date="2018-06" db="EMBL/GenBank/DDBJ databases">
        <title>Description of Blautia argi sp. nov., a new anaerobic isolated from dog feces.</title>
        <authorList>
            <person name="Chang Y.-H."/>
            <person name="Paek J."/>
            <person name="Shin Y."/>
        </authorList>
    </citation>
    <scope>NUCLEOTIDE SEQUENCE [LARGE SCALE GENOMIC DNA]</scope>
    <source>
        <strain evidence="4">KCTC 15426</strain>
    </source>
</reference>
<feature type="domain" description="DZANK-type" evidence="1">
    <location>
        <begin position="347"/>
        <end position="392"/>
    </location>
</feature>
<evidence type="ECO:0000259" key="2">
    <source>
        <dbReference type="Pfam" id="PF13421"/>
    </source>
</evidence>
<keyword evidence="4" id="KW-1185">Reference proteome</keyword>
<feature type="domain" description="SPFH" evidence="2">
    <location>
        <begin position="40"/>
        <end position="230"/>
    </location>
</feature>
<dbReference type="InterPro" id="IPR033880">
    <property type="entry name" value="SPFH_YdjI"/>
</dbReference>
<dbReference type="InterPro" id="IPR025874">
    <property type="entry name" value="DZR"/>
</dbReference>
<proteinExistence type="predicted"/>
<protein>
    <submittedName>
        <fullName evidence="3">SPFH domain-containing protein</fullName>
    </submittedName>
</protein>